<proteinExistence type="predicted"/>
<organism evidence="1 2">
    <name type="scientific">Paramecium sonneborni</name>
    <dbReference type="NCBI Taxonomy" id="65129"/>
    <lineage>
        <taxon>Eukaryota</taxon>
        <taxon>Sar</taxon>
        <taxon>Alveolata</taxon>
        <taxon>Ciliophora</taxon>
        <taxon>Intramacronucleata</taxon>
        <taxon>Oligohymenophorea</taxon>
        <taxon>Peniculida</taxon>
        <taxon>Parameciidae</taxon>
        <taxon>Paramecium</taxon>
    </lineage>
</organism>
<evidence type="ECO:0000313" key="2">
    <source>
        <dbReference type="Proteomes" id="UP000692954"/>
    </source>
</evidence>
<dbReference type="EMBL" id="CAJJDN010000016">
    <property type="protein sequence ID" value="CAD8061942.1"/>
    <property type="molecule type" value="Genomic_DNA"/>
</dbReference>
<dbReference type="Proteomes" id="UP000692954">
    <property type="component" value="Unassembled WGS sequence"/>
</dbReference>
<keyword evidence="2" id="KW-1185">Reference proteome</keyword>
<gene>
    <name evidence="1" type="ORF">PSON_ATCC_30995.1.T0160060</name>
</gene>
<dbReference type="AlphaFoldDB" id="A0A8S1L8H9"/>
<sequence length="35" mass="4186">MFHNIINNIQKSCKKINITKSIKQNAFYPFSCYFT</sequence>
<evidence type="ECO:0000313" key="1">
    <source>
        <dbReference type="EMBL" id="CAD8061942.1"/>
    </source>
</evidence>
<name>A0A8S1L8H9_9CILI</name>
<protein>
    <submittedName>
        <fullName evidence="1">Uncharacterized protein</fullName>
    </submittedName>
</protein>
<reference evidence="1" key="1">
    <citation type="submission" date="2021-01" db="EMBL/GenBank/DDBJ databases">
        <authorList>
            <consortium name="Genoscope - CEA"/>
            <person name="William W."/>
        </authorList>
    </citation>
    <scope>NUCLEOTIDE SEQUENCE</scope>
</reference>
<comment type="caution">
    <text evidence="1">The sequence shown here is derived from an EMBL/GenBank/DDBJ whole genome shotgun (WGS) entry which is preliminary data.</text>
</comment>
<accession>A0A8S1L8H9</accession>